<accession>A0AAU9W6Y7</accession>
<dbReference type="AlphaFoldDB" id="A0AAU9W6Y7"/>
<name>A0AAU9W6Y7_9CNID</name>
<organism evidence="1 2">
    <name type="scientific">Pocillopora meandrina</name>
    <dbReference type="NCBI Taxonomy" id="46732"/>
    <lineage>
        <taxon>Eukaryota</taxon>
        <taxon>Metazoa</taxon>
        <taxon>Cnidaria</taxon>
        <taxon>Anthozoa</taxon>
        <taxon>Hexacorallia</taxon>
        <taxon>Scleractinia</taxon>
        <taxon>Astrocoeniina</taxon>
        <taxon>Pocilloporidae</taxon>
        <taxon>Pocillopora</taxon>
    </lineage>
</organism>
<comment type="caution">
    <text evidence="1">The sequence shown here is derived from an EMBL/GenBank/DDBJ whole genome shotgun (WGS) entry which is preliminary data.</text>
</comment>
<dbReference type="EMBL" id="CALNXJ010000008">
    <property type="protein sequence ID" value="CAH3045701.1"/>
    <property type="molecule type" value="Genomic_DNA"/>
</dbReference>
<evidence type="ECO:0000313" key="1">
    <source>
        <dbReference type="EMBL" id="CAH3045701.1"/>
    </source>
</evidence>
<gene>
    <name evidence="1" type="ORF">PMEA_00033706</name>
</gene>
<protein>
    <submittedName>
        <fullName evidence="1">Uncharacterized protein</fullName>
    </submittedName>
</protein>
<proteinExistence type="predicted"/>
<reference evidence="1 2" key="1">
    <citation type="submission" date="2022-05" db="EMBL/GenBank/DDBJ databases">
        <authorList>
            <consortium name="Genoscope - CEA"/>
            <person name="William W."/>
        </authorList>
    </citation>
    <scope>NUCLEOTIDE SEQUENCE [LARGE SCALE GENOMIC DNA]</scope>
</reference>
<keyword evidence="2" id="KW-1185">Reference proteome</keyword>
<evidence type="ECO:0000313" key="2">
    <source>
        <dbReference type="Proteomes" id="UP001159428"/>
    </source>
</evidence>
<dbReference type="Proteomes" id="UP001159428">
    <property type="component" value="Unassembled WGS sequence"/>
</dbReference>
<sequence>MCQETYPVQQRASRIAFGQKLREMSYEERYILLNWNTLQHRRAYLAVVECYMTVFGLNGLDFDDYFEFCL</sequence>